<evidence type="ECO:0000313" key="2">
    <source>
        <dbReference type="Proteomes" id="UP000316621"/>
    </source>
</evidence>
<protein>
    <submittedName>
        <fullName evidence="1">Uncharacterized protein</fullName>
    </submittedName>
</protein>
<reference evidence="1 2" key="1">
    <citation type="journal article" date="2018" name="Science">
        <title>The opium poppy genome and morphinan production.</title>
        <authorList>
            <person name="Guo L."/>
            <person name="Winzer T."/>
            <person name="Yang X."/>
            <person name="Li Y."/>
            <person name="Ning Z."/>
            <person name="He Z."/>
            <person name="Teodor R."/>
            <person name="Lu Y."/>
            <person name="Bowser T.A."/>
            <person name="Graham I.A."/>
            <person name="Ye K."/>
        </authorList>
    </citation>
    <scope>NUCLEOTIDE SEQUENCE [LARGE SCALE GENOMIC DNA]</scope>
    <source>
        <strain evidence="2">cv. HN1</strain>
        <tissue evidence="1">Leaves</tissue>
    </source>
</reference>
<name>A0A4Y7JNY6_PAPSO</name>
<gene>
    <name evidence="1" type="ORF">C5167_024027</name>
</gene>
<dbReference type="Gramene" id="RZC62276">
    <property type="protein sequence ID" value="RZC62276"/>
    <property type="gene ID" value="C5167_024027"/>
</dbReference>
<sequence>MTNRMVEKVHSCLKGEVTNNVVSTNHGHARSVQAHANKGVQRHHTRSHACSTVTSAATNVCVFHLAHMVIKKNALATTTGKHRKANPSVLDYIIIPDSKSQATSFLSNLYLHHKNLSAP</sequence>
<evidence type="ECO:0000313" key="1">
    <source>
        <dbReference type="EMBL" id="RZC62276.1"/>
    </source>
</evidence>
<organism evidence="1 2">
    <name type="scientific">Papaver somniferum</name>
    <name type="common">Opium poppy</name>
    <dbReference type="NCBI Taxonomy" id="3469"/>
    <lineage>
        <taxon>Eukaryota</taxon>
        <taxon>Viridiplantae</taxon>
        <taxon>Streptophyta</taxon>
        <taxon>Embryophyta</taxon>
        <taxon>Tracheophyta</taxon>
        <taxon>Spermatophyta</taxon>
        <taxon>Magnoliopsida</taxon>
        <taxon>Ranunculales</taxon>
        <taxon>Papaveraceae</taxon>
        <taxon>Papaveroideae</taxon>
        <taxon>Papaver</taxon>
    </lineage>
</organism>
<dbReference type="AlphaFoldDB" id="A0A4Y7JNY6"/>
<dbReference type="Proteomes" id="UP000316621">
    <property type="component" value="Chromosome 5"/>
</dbReference>
<dbReference type="EMBL" id="CM010719">
    <property type="protein sequence ID" value="RZC62276.1"/>
    <property type="molecule type" value="Genomic_DNA"/>
</dbReference>
<proteinExistence type="predicted"/>
<keyword evidence="2" id="KW-1185">Reference proteome</keyword>
<accession>A0A4Y7JNY6</accession>